<dbReference type="Proteomes" id="UP001239167">
    <property type="component" value="Unassembled WGS sequence"/>
</dbReference>
<dbReference type="InterPro" id="IPR052174">
    <property type="entry name" value="Flavoredoxin"/>
</dbReference>
<evidence type="ECO:0000313" key="3">
    <source>
        <dbReference type="EMBL" id="MDQ0203997.1"/>
    </source>
</evidence>
<accession>A0ABT9Y9X3</accession>
<organism evidence="3 4">
    <name type="scientific">Pectinatus haikarae</name>
    <dbReference type="NCBI Taxonomy" id="349096"/>
    <lineage>
        <taxon>Bacteria</taxon>
        <taxon>Bacillati</taxon>
        <taxon>Bacillota</taxon>
        <taxon>Negativicutes</taxon>
        <taxon>Selenomonadales</taxon>
        <taxon>Selenomonadaceae</taxon>
        <taxon>Pectinatus</taxon>
    </lineage>
</organism>
<reference evidence="3 4" key="1">
    <citation type="submission" date="2023-07" db="EMBL/GenBank/DDBJ databases">
        <title>Genomic Encyclopedia of Type Strains, Phase IV (KMG-IV): sequencing the most valuable type-strain genomes for metagenomic binning, comparative biology and taxonomic classification.</title>
        <authorList>
            <person name="Goeker M."/>
        </authorList>
    </citation>
    <scope>NUCLEOTIDE SEQUENCE [LARGE SCALE GENOMIC DNA]</scope>
    <source>
        <strain evidence="3 4">DSM 16980</strain>
    </source>
</reference>
<dbReference type="InterPro" id="IPR002563">
    <property type="entry name" value="Flavin_Rdtase-like_dom"/>
</dbReference>
<dbReference type="PANTHER" id="PTHR43567:SF5">
    <property type="entry name" value="HYPOTHETICAL CYTOSOLIC PROTEIN"/>
    <property type="match status" value="1"/>
</dbReference>
<evidence type="ECO:0000256" key="1">
    <source>
        <dbReference type="ARBA" id="ARBA00038054"/>
    </source>
</evidence>
<dbReference type="SMART" id="SM00903">
    <property type="entry name" value="Flavin_Reduct"/>
    <property type="match status" value="1"/>
</dbReference>
<gene>
    <name evidence="3" type="ORF">J2S01_001717</name>
</gene>
<dbReference type="EMBL" id="JAUSUE010000011">
    <property type="protein sequence ID" value="MDQ0203997.1"/>
    <property type="molecule type" value="Genomic_DNA"/>
</dbReference>
<evidence type="ECO:0000259" key="2">
    <source>
        <dbReference type="SMART" id="SM00903"/>
    </source>
</evidence>
<proteinExistence type="inferred from homology"/>
<dbReference type="SUPFAM" id="SSF50475">
    <property type="entry name" value="FMN-binding split barrel"/>
    <property type="match status" value="1"/>
</dbReference>
<dbReference type="InterPro" id="IPR012349">
    <property type="entry name" value="Split_barrel_FMN-bd"/>
</dbReference>
<feature type="domain" description="Flavin reductase like" evidence="2">
    <location>
        <begin position="20"/>
        <end position="165"/>
    </location>
</feature>
<sequence length="165" mass="18257">MKLIDPLAVSDQIVEVLKKGAFLTTKSADTVNTMTIAWGSIGFIWGKPIFMTMVRKSRFTWSIIEKSHEFAVSVPTHDMHAALGICGTKSGRDTDKFTAASLTAQKGQKIDTPVIAGAGLHLECKIIYQQNMLPKNLSADAADKWYSDNDWHTLYFGEILAAYED</sequence>
<keyword evidence="4" id="KW-1185">Reference proteome</keyword>
<name>A0ABT9Y9X3_9FIRM</name>
<comment type="similarity">
    <text evidence="1">Belongs to the flavoredoxin family.</text>
</comment>
<dbReference type="PANTHER" id="PTHR43567">
    <property type="entry name" value="FLAVOREDOXIN-RELATED-RELATED"/>
    <property type="match status" value="1"/>
</dbReference>
<dbReference type="Gene3D" id="2.30.110.10">
    <property type="entry name" value="Electron Transport, Fmn-binding Protein, Chain A"/>
    <property type="match status" value="1"/>
</dbReference>
<protein>
    <submittedName>
        <fullName evidence="3">Flavin reductase (DIM6/NTAB) family NADH-FMN oxidoreductase RutF</fullName>
    </submittedName>
</protein>
<evidence type="ECO:0000313" key="4">
    <source>
        <dbReference type="Proteomes" id="UP001239167"/>
    </source>
</evidence>
<dbReference type="Pfam" id="PF01613">
    <property type="entry name" value="Flavin_Reduct"/>
    <property type="match status" value="1"/>
</dbReference>
<dbReference type="RefSeq" id="WP_196604267.1">
    <property type="nucleotide sequence ID" value="NZ_CP116940.1"/>
</dbReference>
<comment type="caution">
    <text evidence="3">The sequence shown here is derived from an EMBL/GenBank/DDBJ whole genome shotgun (WGS) entry which is preliminary data.</text>
</comment>